<evidence type="ECO:0000256" key="3">
    <source>
        <dbReference type="ARBA" id="ARBA00022729"/>
    </source>
</evidence>
<sequence length="588" mass="67906">MSAFTDDYHMFKDDNQLDDFFSLKSENKELSSKHKEGIKDSILKSIRRGKLRLIPKILSDKERYLILVFTLIILGSAISIPFTTFYHYTIGVPDNGGSFTEGAVGEPRLINPLLSQSNDVDRDLVSLVYSGLMKYNEEGKLIPDLAKSYEVSSDGLNYTIYLRDNAFWHDGEPVTTDDVEFTIQMAQNPDYGSSQRVNWQGVEIEKVNEETIIFKLREKYAQFVNNFTLKILPKHSWQDIKPINFGLSELNLKPVGSGPYKFAKLKKDTLGRVREYELEANQKFYLGRPHIDKIGFKFFDSEDAMIDAYNKNDIENISFVSGSNLKKLKFKRRLTITELKMPRYFGVFFNQDQSKNLADKNIRVALNHATDKNELISKILENKGEIVSSPMIGSILDINNDTKTYLFDIEQAKNLLKEEVDLKLTTSTWPELVALANALKEQWIKVGINIEIEILSVSELQRTIKERNYEMLLFGEILTLDPDPFTLWHSSQRRDPGLNLALYNNKTVDTLLEEARKTLNPLERAQKYDEFQKIVIEDAPAVFLYNSYHLYGQTKDIKGFESKLISMPSDRFANIEKWYIDTKRSWAR</sequence>
<organism evidence="6 7">
    <name type="scientific">Candidatus Yanofskybacteria bacterium CG10_big_fil_rev_8_21_14_0_10_37_15</name>
    <dbReference type="NCBI Taxonomy" id="1975097"/>
    <lineage>
        <taxon>Bacteria</taxon>
        <taxon>Candidatus Yanofskyibacteriota</taxon>
    </lineage>
</organism>
<keyword evidence="4" id="KW-0812">Transmembrane</keyword>
<dbReference type="SUPFAM" id="SSF53850">
    <property type="entry name" value="Periplasmic binding protein-like II"/>
    <property type="match status" value="1"/>
</dbReference>
<dbReference type="InterPro" id="IPR000914">
    <property type="entry name" value="SBP_5_dom"/>
</dbReference>
<keyword evidence="3" id="KW-0732">Signal</keyword>
<evidence type="ECO:0000256" key="4">
    <source>
        <dbReference type="SAM" id="Phobius"/>
    </source>
</evidence>
<dbReference type="Gene3D" id="3.90.76.10">
    <property type="entry name" value="Dipeptide-binding Protein, Domain 1"/>
    <property type="match status" value="1"/>
</dbReference>
<comment type="similarity">
    <text evidence="1">Belongs to the bacterial solute-binding protein 5 family.</text>
</comment>
<dbReference type="GO" id="GO:1904680">
    <property type="term" value="F:peptide transmembrane transporter activity"/>
    <property type="evidence" value="ECO:0007669"/>
    <property type="project" value="TreeGrafter"/>
</dbReference>
<dbReference type="Proteomes" id="UP000230208">
    <property type="component" value="Unassembled WGS sequence"/>
</dbReference>
<dbReference type="InterPro" id="IPR039424">
    <property type="entry name" value="SBP_5"/>
</dbReference>
<name>A0A2H0R6Q6_9BACT</name>
<reference evidence="6 7" key="1">
    <citation type="submission" date="2017-09" db="EMBL/GenBank/DDBJ databases">
        <title>Depth-based differentiation of microbial function through sediment-hosted aquifers and enrichment of novel symbionts in the deep terrestrial subsurface.</title>
        <authorList>
            <person name="Probst A.J."/>
            <person name="Ladd B."/>
            <person name="Jarett J.K."/>
            <person name="Geller-Mcgrath D.E."/>
            <person name="Sieber C.M."/>
            <person name="Emerson J.B."/>
            <person name="Anantharaman K."/>
            <person name="Thomas B.C."/>
            <person name="Malmstrom R."/>
            <person name="Stieglmeier M."/>
            <person name="Klingl A."/>
            <person name="Woyke T."/>
            <person name="Ryan C.M."/>
            <person name="Banfield J.F."/>
        </authorList>
    </citation>
    <scope>NUCLEOTIDE SEQUENCE [LARGE SCALE GENOMIC DNA]</scope>
    <source>
        <strain evidence="6">CG10_big_fil_rev_8_21_14_0_10_37_15</strain>
    </source>
</reference>
<dbReference type="GO" id="GO:0043190">
    <property type="term" value="C:ATP-binding cassette (ABC) transporter complex"/>
    <property type="evidence" value="ECO:0007669"/>
    <property type="project" value="InterPro"/>
</dbReference>
<dbReference type="GO" id="GO:0042597">
    <property type="term" value="C:periplasmic space"/>
    <property type="evidence" value="ECO:0007669"/>
    <property type="project" value="UniProtKB-ARBA"/>
</dbReference>
<keyword evidence="4" id="KW-1133">Transmembrane helix</keyword>
<dbReference type="EMBL" id="PCXP01000024">
    <property type="protein sequence ID" value="PIR41714.1"/>
    <property type="molecule type" value="Genomic_DNA"/>
</dbReference>
<dbReference type="Pfam" id="PF00496">
    <property type="entry name" value="SBP_bac_5"/>
    <property type="match status" value="1"/>
</dbReference>
<feature type="transmembrane region" description="Helical" evidence="4">
    <location>
        <begin position="64"/>
        <end position="88"/>
    </location>
</feature>
<keyword evidence="2" id="KW-0813">Transport</keyword>
<dbReference type="InterPro" id="IPR030678">
    <property type="entry name" value="Peptide/Ni-bd"/>
</dbReference>
<evidence type="ECO:0000313" key="6">
    <source>
        <dbReference type="EMBL" id="PIR41714.1"/>
    </source>
</evidence>
<evidence type="ECO:0000256" key="1">
    <source>
        <dbReference type="ARBA" id="ARBA00005695"/>
    </source>
</evidence>
<dbReference type="PANTHER" id="PTHR30290:SF9">
    <property type="entry name" value="OLIGOPEPTIDE-BINDING PROTEIN APPA"/>
    <property type="match status" value="1"/>
</dbReference>
<dbReference type="PANTHER" id="PTHR30290">
    <property type="entry name" value="PERIPLASMIC BINDING COMPONENT OF ABC TRANSPORTER"/>
    <property type="match status" value="1"/>
</dbReference>
<keyword evidence="4" id="KW-0472">Membrane</keyword>
<comment type="caution">
    <text evidence="6">The sequence shown here is derived from an EMBL/GenBank/DDBJ whole genome shotgun (WGS) entry which is preliminary data.</text>
</comment>
<evidence type="ECO:0000259" key="5">
    <source>
        <dbReference type="Pfam" id="PF00496"/>
    </source>
</evidence>
<proteinExistence type="inferred from homology"/>
<protein>
    <recommendedName>
        <fullName evidence="5">Solute-binding protein family 5 domain-containing protein</fullName>
    </recommendedName>
</protein>
<dbReference type="PIRSF" id="PIRSF002741">
    <property type="entry name" value="MppA"/>
    <property type="match status" value="1"/>
</dbReference>
<dbReference type="Gene3D" id="3.40.190.10">
    <property type="entry name" value="Periplasmic binding protein-like II"/>
    <property type="match status" value="1"/>
</dbReference>
<feature type="domain" description="Solute-binding protein family 5" evidence="5">
    <location>
        <begin position="140"/>
        <end position="488"/>
    </location>
</feature>
<evidence type="ECO:0000313" key="7">
    <source>
        <dbReference type="Proteomes" id="UP000230208"/>
    </source>
</evidence>
<accession>A0A2H0R6Q6</accession>
<dbReference type="AlphaFoldDB" id="A0A2H0R6Q6"/>
<evidence type="ECO:0000256" key="2">
    <source>
        <dbReference type="ARBA" id="ARBA00022448"/>
    </source>
</evidence>
<gene>
    <name evidence="6" type="ORF">COV30_02190</name>
</gene>
<dbReference type="Gene3D" id="3.10.105.10">
    <property type="entry name" value="Dipeptide-binding Protein, Domain 3"/>
    <property type="match status" value="1"/>
</dbReference>
<dbReference type="GO" id="GO:0015833">
    <property type="term" value="P:peptide transport"/>
    <property type="evidence" value="ECO:0007669"/>
    <property type="project" value="TreeGrafter"/>
</dbReference>